<name>A0ABY9QZZ0_9BACT</name>
<dbReference type="InterPro" id="IPR001544">
    <property type="entry name" value="Aminotrans_IV"/>
</dbReference>
<dbReference type="InterPro" id="IPR036038">
    <property type="entry name" value="Aminotransferase-like"/>
</dbReference>
<evidence type="ECO:0000313" key="1">
    <source>
        <dbReference type="EMBL" id="WMW64636.1"/>
    </source>
</evidence>
<sequence length="257" mass="27538">MIHWRGGALHEGGVRLDIGSPAFRYGAGFFETILWNGQGPSRLDAHLARLQASLDHFGLMAEPVDYPAVIAEVVRANGLAGRQARVNIIVPLEDEDAAMAPLVTAAPYDPPAPDRTYSLRLAPPATLGSLALHKSMNYMLCYLERRAARALGEDDAVLTQPGGIVTEATTAALLFGDGDCFCTPTGGCRLPSTTLAAVRELLPVRDCTVRAGELRAFRHAYLLNSLQGMRPVTVIGSHAFTPDFATCERCNPVLLGT</sequence>
<dbReference type="Pfam" id="PF01063">
    <property type="entry name" value="Aminotran_4"/>
    <property type="match status" value="1"/>
</dbReference>
<keyword evidence="1" id="KW-0808">Transferase</keyword>
<keyword evidence="2" id="KW-1185">Reference proteome</keyword>
<gene>
    <name evidence="1" type="ORF">KPS_002686</name>
</gene>
<dbReference type="Proteomes" id="UP001180616">
    <property type="component" value="Chromosome"/>
</dbReference>
<dbReference type="Gene3D" id="3.30.470.10">
    <property type="match status" value="1"/>
</dbReference>
<dbReference type="InterPro" id="IPR043132">
    <property type="entry name" value="BCAT-like_C"/>
</dbReference>
<dbReference type="InterPro" id="IPR043131">
    <property type="entry name" value="BCAT-like_N"/>
</dbReference>
<dbReference type="Gene3D" id="3.20.10.10">
    <property type="entry name" value="D-amino Acid Aminotransferase, subunit A, domain 2"/>
    <property type="match status" value="1"/>
</dbReference>
<reference evidence="1" key="1">
    <citation type="submission" date="2023-09" db="EMBL/GenBank/DDBJ databases">
        <authorList>
            <consortium name="CW5 consortium"/>
            <person name="Lu C.-W."/>
        </authorList>
    </citation>
    <scope>NUCLEOTIDE SEQUENCE</scope>
    <source>
        <strain evidence="1">KPS</strain>
    </source>
</reference>
<evidence type="ECO:0000313" key="2">
    <source>
        <dbReference type="Proteomes" id="UP001180616"/>
    </source>
</evidence>
<proteinExistence type="predicted"/>
<dbReference type="GO" id="GO:0008483">
    <property type="term" value="F:transaminase activity"/>
    <property type="evidence" value="ECO:0007669"/>
    <property type="project" value="UniProtKB-KW"/>
</dbReference>
<keyword evidence="1" id="KW-0032">Aminotransferase</keyword>
<dbReference type="EMBL" id="CP133659">
    <property type="protein sequence ID" value="WMW64636.1"/>
    <property type="molecule type" value="Genomic_DNA"/>
</dbReference>
<organism evidence="1 2">
    <name type="scientific">Nitratidesulfovibrio liaohensis</name>
    <dbReference type="NCBI Taxonomy" id="2604158"/>
    <lineage>
        <taxon>Bacteria</taxon>
        <taxon>Pseudomonadati</taxon>
        <taxon>Thermodesulfobacteriota</taxon>
        <taxon>Desulfovibrionia</taxon>
        <taxon>Desulfovibrionales</taxon>
        <taxon>Desulfovibrionaceae</taxon>
        <taxon>Nitratidesulfovibrio</taxon>
    </lineage>
</organism>
<protein>
    <submittedName>
        <fullName evidence="1">Aminotransferase class IV</fullName>
    </submittedName>
</protein>
<dbReference type="RefSeq" id="WP_309540715.1">
    <property type="nucleotide sequence ID" value="NZ_CP133659.1"/>
</dbReference>
<accession>A0ABY9QZZ0</accession>
<dbReference type="SUPFAM" id="SSF56752">
    <property type="entry name" value="D-aminoacid aminotransferase-like PLP-dependent enzymes"/>
    <property type="match status" value="1"/>
</dbReference>